<gene>
    <name evidence="6" type="ORF">RM544_11035</name>
</gene>
<accession>A0AAW8R4U2</accession>
<organism evidence="6 7">
    <name type="scientific">Brumicola blandensis</name>
    <dbReference type="NCBI Taxonomy" id="3075611"/>
    <lineage>
        <taxon>Bacteria</taxon>
        <taxon>Pseudomonadati</taxon>
        <taxon>Pseudomonadota</taxon>
        <taxon>Gammaproteobacteria</taxon>
        <taxon>Alteromonadales</taxon>
        <taxon>Alteromonadaceae</taxon>
        <taxon>Brumicola</taxon>
    </lineage>
</organism>
<keyword evidence="4" id="KW-0472">Membrane</keyword>
<dbReference type="PANTHER" id="PTHR36985:SF1">
    <property type="entry name" value="TRANSLOCATION AND ASSEMBLY MODULE SUBUNIT TAMB"/>
    <property type="match status" value="1"/>
</dbReference>
<comment type="caution">
    <text evidence="6">The sequence shown here is derived from an EMBL/GenBank/DDBJ whole genome shotgun (WGS) entry which is preliminary data.</text>
</comment>
<evidence type="ECO:0000256" key="2">
    <source>
        <dbReference type="ARBA" id="ARBA00022692"/>
    </source>
</evidence>
<evidence type="ECO:0000259" key="5">
    <source>
        <dbReference type="Pfam" id="PF04357"/>
    </source>
</evidence>
<dbReference type="GO" id="GO:0005886">
    <property type="term" value="C:plasma membrane"/>
    <property type="evidence" value="ECO:0007669"/>
    <property type="project" value="InterPro"/>
</dbReference>
<dbReference type="EMBL" id="JAVRIE010000004">
    <property type="protein sequence ID" value="MDT0583073.1"/>
    <property type="molecule type" value="Genomic_DNA"/>
</dbReference>
<evidence type="ECO:0000256" key="3">
    <source>
        <dbReference type="ARBA" id="ARBA00022989"/>
    </source>
</evidence>
<dbReference type="GO" id="GO:0097347">
    <property type="term" value="C:TAM protein secretion complex"/>
    <property type="evidence" value="ECO:0007669"/>
    <property type="project" value="TreeGrafter"/>
</dbReference>
<dbReference type="GO" id="GO:0009306">
    <property type="term" value="P:protein secretion"/>
    <property type="evidence" value="ECO:0007669"/>
    <property type="project" value="InterPro"/>
</dbReference>
<dbReference type="Pfam" id="PF04357">
    <property type="entry name" value="TamB"/>
    <property type="match status" value="1"/>
</dbReference>
<keyword evidence="3" id="KW-1133">Transmembrane helix</keyword>
<evidence type="ECO:0000256" key="1">
    <source>
        <dbReference type="ARBA" id="ARBA00004167"/>
    </source>
</evidence>
<dbReference type="PANTHER" id="PTHR36985">
    <property type="entry name" value="TRANSLOCATION AND ASSEMBLY MODULE SUBUNIT TAMB"/>
    <property type="match status" value="1"/>
</dbReference>
<protein>
    <submittedName>
        <fullName evidence="6">Translocation/assembly module TamB domain-containing protein</fullName>
    </submittedName>
</protein>
<dbReference type="Proteomes" id="UP001249020">
    <property type="component" value="Unassembled WGS sequence"/>
</dbReference>
<evidence type="ECO:0000313" key="7">
    <source>
        <dbReference type="Proteomes" id="UP001249020"/>
    </source>
</evidence>
<evidence type="ECO:0000256" key="4">
    <source>
        <dbReference type="ARBA" id="ARBA00023136"/>
    </source>
</evidence>
<dbReference type="RefSeq" id="WP_311361849.1">
    <property type="nucleotide sequence ID" value="NZ_JAVRIE010000004.1"/>
</dbReference>
<reference evidence="6 7" key="1">
    <citation type="submission" date="2023-09" db="EMBL/GenBank/DDBJ databases">
        <authorList>
            <person name="Rey-Velasco X."/>
        </authorList>
    </citation>
    <scope>NUCLEOTIDE SEQUENCE [LARGE SCALE GENOMIC DNA]</scope>
    <source>
        <strain evidence="6 7">W409</strain>
    </source>
</reference>
<name>A0AAW8R4U2_9ALTE</name>
<sequence length="1341" mass="145578">MLKSIKLNQWLKGLSWAFLTLVLLLILITALLLSPMGIKFGVNKLNEMDAGISIDYDSGSLYSSIKLKNISVRQPGLELDADKAEVDLSLSCLWSAEVCINNIDLGKIKLALSETEAAPKSDTPISELITLPVMIRLHELSLDELNIFQNETLLLDAKDFALALQFEKVLEIKKLTLGELNYYIPQQSEVPEPTIAPSESESREWLAKLGNFKYDPITLPRVFVPIQAKLANTRINNICVLKHTELLPSNLYCLSSLNIGAQIKKQELSSKLTFSSFEDKRDTPIFVPLDVMTSATVNFADKLRHDIKLEIKPNSSAKSIEGKPKSDTPKTTSADSFVIAISGDQSQTFLNFKHAAAKQNIVDASLNLEVSQAELPVDIEFAFNGINESAKASLTNLLPGVSEQQLEPLIGVSNLRASVVGDINQYAVSVEGKGQQVMGVSNVYVDALISPKTKESLVNIEQALISGDIGKLSYAGKVFVETNASLNELTLEGLLGLEKLDPSYLSTDLMGMFSGELPHTVTLNEVTQWASISDAAIDGSWQELPFKSALNLRLDKSGNIFVEEFLLNQSENVMKASGQLYSQKALDAIESVLEQQNFAAQQSTTVSKQNSSKLDSSLLVFDFDFNSFEDIYPSLEGALSLQGQIQGAIEAPTITLTGKGESIVLGEHQLDSLNLQANVDFAQKLASEIKLNLSQLYSSGVAIPQLELSLQGDEVNQSLSLDIPEGDFQTRQVLDGELLRDGNTTRWNGQWLEGRINTALAELEMQSTPQLTVTLQPFSLQLQAHCWRGRADELCVDDIKVDENNADAKVSLNYQIMNSGMGAFLTEINVAKSDLEVNVDAAVMWSKDDGVNFTLDLNASDNILVAGQQALSIEKINAVVSGSSEQINTTLSLSSEAAGAIDLESLLLLQSEKRTHNGKIGVSDLALSQFAPFTSHVQRLEGVINADLAFSGALEKPSLGGELKIKDAAVGLSDYPIRLSEYNQELVFDGFSATYDGQFKLGQGRGRIQGAIDFADGISASANISGDKLDIEYETYRFHVSPDMQINMTPELLSVTGGVNIPYARIKLKDLPPNAKSPNADILVVDEKRPNQNAGIPLDIDLNIKVDEQKKGEVRLDALDLKAELSGNLNVKIDSENTRVNGLVSILKGDYAAYGQVLQIRKGDISFSGQPDVPAFDIEAIRNPLNTSDEVIAGIRVSGNAITPRVALFSEPSMEQAEQLSYLISGTGLNSDSTEKSDSDTMLVNALVSFGVGQSESGLGSLGRKLGVKDLNLQTAGQGNKTQVQLSGQLAEGVKVTYGIGVFDSVSEVSVHYQLLPQLYLEAVSGLNSTLDLIYEVNSRD</sequence>
<proteinExistence type="predicted"/>
<feature type="domain" description="Translocation and assembly module TamB C-terminal" evidence="5">
    <location>
        <begin position="1002"/>
        <end position="1337"/>
    </location>
</feature>
<keyword evidence="2" id="KW-0812">Transmembrane</keyword>
<dbReference type="InterPro" id="IPR007452">
    <property type="entry name" value="TamB_C"/>
</dbReference>
<evidence type="ECO:0000313" key="6">
    <source>
        <dbReference type="EMBL" id="MDT0583073.1"/>
    </source>
</evidence>
<comment type="subcellular location">
    <subcellularLocation>
        <location evidence="1">Membrane</location>
        <topology evidence="1">Single-pass membrane protein</topology>
    </subcellularLocation>
</comment>
<keyword evidence="7" id="KW-1185">Reference proteome</keyword>